<dbReference type="Pfam" id="PF09588">
    <property type="entry name" value="YqaJ"/>
    <property type="match status" value="1"/>
</dbReference>
<dbReference type="InterPro" id="IPR011335">
    <property type="entry name" value="Restrct_endonuc-II-like"/>
</dbReference>
<evidence type="ECO:0000313" key="4">
    <source>
        <dbReference type="Proteomes" id="UP000467841"/>
    </source>
</evidence>
<dbReference type="PANTHER" id="PTHR46609">
    <property type="entry name" value="EXONUCLEASE, PHAGE-TYPE/RECB, C-TERMINAL DOMAIN-CONTAINING PROTEIN"/>
    <property type="match status" value="1"/>
</dbReference>
<evidence type="ECO:0000259" key="1">
    <source>
        <dbReference type="Pfam" id="PF09588"/>
    </source>
</evidence>
<dbReference type="Proteomes" id="UP000467841">
    <property type="component" value="Unassembled WGS sequence"/>
</dbReference>
<dbReference type="InterPro" id="IPR051703">
    <property type="entry name" value="NF-kappa-B_Signaling_Reg"/>
</dbReference>
<dbReference type="EMBL" id="CACVBM020001323">
    <property type="protein sequence ID" value="CAA7045529.1"/>
    <property type="molecule type" value="Genomic_DNA"/>
</dbReference>
<organism evidence="2 4">
    <name type="scientific">Microthlaspi erraticum</name>
    <dbReference type="NCBI Taxonomy" id="1685480"/>
    <lineage>
        <taxon>Eukaryota</taxon>
        <taxon>Viridiplantae</taxon>
        <taxon>Streptophyta</taxon>
        <taxon>Embryophyta</taxon>
        <taxon>Tracheophyta</taxon>
        <taxon>Spermatophyta</taxon>
        <taxon>Magnoliopsida</taxon>
        <taxon>eudicotyledons</taxon>
        <taxon>Gunneridae</taxon>
        <taxon>Pentapetalae</taxon>
        <taxon>rosids</taxon>
        <taxon>malvids</taxon>
        <taxon>Brassicales</taxon>
        <taxon>Brassicaceae</taxon>
        <taxon>Coluteocarpeae</taxon>
        <taxon>Microthlaspi</taxon>
    </lineage>
</organism>
<accession>A0A6D2JHB9</accession>
<dbReference type="InterPro" id="IPR011604">
    <property type="entry name" value="PDDEXK-like_dom_sf"/>
</dbReference>
<proteinExistence type="predicted"/>
<dbReference type="CDD" id="cd22343">
    <property type="entry name" value="PDDEXK_lambda_exonuclease-like"/>
    <property type="match status" value="1"/>
</dbReference>
<reference evidence="2 4" key="1">
    <citation type="submission" date="2020-01" db="EMBL/GenBank/DDBJ databases">
        <authorList>
            <person name="Mishra B."/>
        </authorList>
    </citation>
    <scope>NUCLEOTIDE SEQUENCE [LARGE SCALE GENOMIC DNA]</scope>
</reference>
<evidence type="ECO:0000313" key="2">
    <source>
        <dbReference type="EMBL" id="CAA7039338.1"/>
    </source>
</evidence>
<sequence length="289" mass="33759">MMICRTSCKLLRGGDLLHLIRKRFSSSSSSSSEITSSNYSFTEARCMQHWRKNWESERRNRLTSSTFAQAIGFWPNRRVQLWLEKIGASEPFSGNAATCWTKIKEVEALNRYHELTGHVLHLPEFVASEKEEEDNWLGASPDGVIDVVRDGFCSEGVLEVKCPFYAYPWKKVPWHYVPQAQGLMEIMDRDWFDLYCWTVNGSSLFRIERDSAFWGEMRVTLVDFWEKHVVPGRDKFNDSSVVITDPLVELMEFVPESRHERCNHILRGTERIMDNSKRLFYEINGQILD</sequence>
<name>A0A6D2JHB9_9BRAS</name>
<dbReference type="GO" id="GO:0006281">
    <property type="term" value="P:DNA repair"/>
    <property type="evidence" value="ECO:0007669"/>
    <property type="project" value="UniProtKB-ARBA"/>
</dbReference>
<dbReference type="EMBL" id="CACVBM020001207">
    <property type="protein sequence ID" value="CAA7039338.1"/>
    <property type="molecule type" value="Genomic_DNA"/>
</dbReference>
<protein>
    <recommendedName>
        <fullName evidence="1">YqaJ viral recombinase domain-containing protein</fullName>
    </recommendedName>
</protein>
<dbReference type="Gene3D" id="3.90.320.10">
    <property type="match status" value="1"/>
</dbReference>
<dbReference type="OrthoDB" id="421276at2759"/>
<dbReference type="PANTHER" id="PTHR46609:SF4">
    <property type="entry name" value="RESTRICTION ENDONUCLEASE, TYPE II-LIKE SUPERFAMILY PROTEIN"/>
    <property type="match status" value="1"/>
</dbReference>
<dbReference type="SUPFAM" id="SSF52980">
    <property type="entry name" value="Restriction endonuclease-like"/>
    <property type="match status" value="1"/>
</dbReference>
<evidence type="ECO:0000313" key="3">
    <source>
        <dbReference type="EMBL" id="CAA7045529.1"/>
    </source>
</evidence>
<keyword evidence="4" id="KW-1185">Reference proteome</keyword>
<gene>
    <name evidence="2" type="ORF">MERR_LOCUS26573</name>
    <name evidence="3" type="ORF">MERR_LOCUS32764</name>
</gene>
<dbReference type="AlphaFoldDB" id="A0A6D2JHB9"/>
<feature type="domain" description="YqaJ viral recombinase" evidence="1">
    <location>
        <begin position="54"/>
        <end position="186"/>
    </location>
</feature>
<dbReference type="InterPro" id="IPR019080">
    <property type="entry name" value="YqaJ_viral_recombinase"/>
</dbReference>